<dbReference type="GO" id="GO:0046872">
    <property type="term" value="F:metal ion binding"/>
    <property type="evidence" value="ECO:0007669"/>
    <property type="project" value="UniProtKB-KW"/>
</dbReference>
<evidence type="ECO:0000256" key="10">
    <source>
        <dbReference type="ARBA" id="ARBA00023098"/>
    </source>
</evidence>
<evidence type="ECO:0000256" key="5">
    <source>
        <dbReference type="ARBA" id="ARBA00022723"/>
    </source>
</evidence>
<feature type="domain" description="DAGKc" evidence="14">
    <location>
        <begin position="1"/>
        <end position="129"/>
    </location>
</feature>
<dbReference type="PANTHER" id="PTHR12358">
    <property type="entry name" value="SPHINGOSINE KINASE"/>
    <property type="match status" value="1"/>
</dbReference>
<keyword evidence="3" id="KW-0444">Lipid biosynthesis</keyword>
<evidence type="ECO:0000259" key="14">
    <source>
        <dbReference type="PROSITE" id="PS50146"/>
    </source>
</evidence>
<keyword evidence="10" id="KW-0443">Lipid metabolism</keyword>
<keyword evidence="8" id="KW-0067">ATP-binding</keyword>
<proteinExistence type="inferred from homology"/>
<reference evidence="16" key="2">
    <citation type="journal article" date="2016" name="Int. J. Syst. Evol. Microbiol.">
        <title>Complete genome sequence and cell structure of Limnochorda pilosa, a Gram-negative spore-former within the phylum Firmicutes.</title>
        <authorList>
            <person name="Watanabe M."/>
            <person name="Kojima H."/>
            <person name="Fukui M."/>
        </authorList>
    </citation>
    <scope>NUCLEOTIDE SEQUENCE [LARGE SCALE GENOMIC DNA]</scope>
    <source>
        <strain evidence="16">HC45</strain>
    </source>
</reference>
<evidence type="ECO:0000256" key="6">
    <source>
        <dbReference type="ARBA" id="ARBA00022741"/>
    </source>
</evidence>
<evidence type="ECO:0000256" key="4">
    <source>
        <dbReference type="ARBA" id="ARBA00022679"/>
    </source>
</evidence>
<evidence type="ECO:0000313" key="15">
    <source>
        <dbReference type="EMBL" id="BAS28847.1"/>
    </source>
</evidence>
<dbReference type="GO" id="GO:0005524">
    <property type="term" value="F:ATP binding"/>
    <property type="evidence" value="ECO:0007669"/>
    <property type="project" value="UniProtKB-KW"/>
</dbReference>
<dbReference type="SMART" id="SM00046">
    <property type="entry name" value="DAGKc"/>
    <property type="match status" value="1"/>
</dbReference>
<evidence type="ECO:0000256" key="9">
    <source>
        <dbReference type="ARBA" id="ARBA00022842"/>
    </source>
</evidence>
<evidence type="ECO:0000256" key="2">
    <source>
        <dbReference type="ARBA" id="ARBA00005983"/>
    </source>
</evidence>
<comment type="cofactor">
    <cofactor evidence="1">
        <name>Mg(2+)</name>
        <dbReference type="ChEBI" id="CHEBI:18420"/>
    </cofactor>
</comment>
<dbReference type="PROSITE" id="PS50146">
    <property type="entry name" value="DAGK"/>
    <property type="match status" value="1"/>
</dbReference>
<evidence type="ECO:0000256" key="11">
    <source>
        <dbReference type="ARBA" id="ARBA00023209"/>
    </source>
</evidence>
<dbReference type="InterPro" id="IPR017438">
    <property type="entry name" value="ATP-NAD_kinase_N"/>
</dbReference>
<evidence type="ECO:0000256" key="8">
    <source>
        <dbReference type="ARBA" id="ARBA00022840"/>
    </source>
</evidence>
<accession>A0A0K2SPC0</accession>
<dbReference type="KEGG" id="lpil:LIP_3018"/>
<dbReference type="Pfam" id="PF19279">
    <property type="entry name" value="YegS_C"/>
    <property type="match status" value="1"/>
</dbReference>
<dbReference type="GO" id="GO:0016301">
    <property type="term" value="F:kinase activity"/>
    <property type="evidence" value="ECO:0007669"/>
    <property type="project" value="UniProtKB-KW"/>
</dbReference>
<dbReference type="NCBIfam" id="TIGR00147">
    <property type="entry name" value="YegS/Rv2252/BmrU family lipid kinase"/>
    <property type="match status" value="1"/>
</dbReference>
<dbReference type="OrthoDB" id="9786026at2"/>
<dbReference type="AlphaFoldDB" id="A0A0K2SPC0"/>
<dbReference type="EMBL" id="AP014924">
    <property type="protein sequence ID" value="BAS28847.1"/>
    <property type="molecule type" value="Genomic_DNA"/>
</dbReference>
<dbReference type="Gene3D" id="3.40.50.10330">
    <property type="entry name" value="Probable inorganic polyphosphate/atp-NAD kinase, domain 1"/>
    <property type="match status" value="1"/>
</dbReference>
<comment type="similarity">
    <text evidence="2">Belongs to the diacylglycerol/lipid kinase family.</text>
</comment>
<keyword evidence="9" id="KW-0460">Magnesium</keyword>
<dbReference type="Proteomes" id="UP000065807">
    <property type="component" value="Chromosome"/>
</dbReference>
<evidence type="ECO:0000256" key="1">
    <source>
        <dbReference type="ARBA" id="ARBA00001946"/>
    </source>
</evidence>
<dbReference type="GO" id="GO:0008654">
    <property type="term" value="P:phospholipid biosynthetic process"/>
    <property type="evidence" value="ECO:0007669"/>
    <property type="project" value="UniProtKB-KW"/>
</dbReference>
<gene>
    <name evidence="15" type="ORF">LIP_3018</name>
</gene>
<keyword evidence="4" id="KW-0808">Transferase</keyword>
<dbReference type="InterPro" id="IPR001206">
    <property type="entry name" value="Diacylglycerol_kinase_cat_dom"/>
</dbReference>
<evidence type="ECO:0000256" key="13">
    <source>
        <dbReference type="SAM" id="MobiDB-lite"/>
    </source>
</evidence>
<dbReference type="RefSeq" id="WP_068139794.1">
    <property type="nucleotide sequence ID" value="NZ_AP014924.1"/>
</dbReference>
<evidence type="ECO:0000313" key="16">
    <source>
        <dbReference type="Proteomes" id="UP000065807"/>
    </source>
</evidence>
<dbReference type="InterPro" id="IPR016064">
    <property type="entry name" value="NAD/diacylglycerol_kinase_sf"/>
</dbReference>
<dbReference type="GO" id="GO:0005886">
    <property type="term" value="C:plasma membrane"/>
    <property type="evidence" value="ECO:0007669"/>
    <property type="project" value="TreeGrafter"/>
</dbReference>
<keyword evidence="16" id="KW-1185">Reference proteome</keyword>
<keyword evidence="7 15" id="KW-0418">Kinase</keyword>
<protein>
    <submittedName>
        <fullName evidence="15">Diacylglycerol kinase</fullName>
    </submittedName>
</protein>
<evidence type="ECO:0000256" key="3">
    <source>
        <dbReference type="ARBA" id="ARBA00022516"/>
    </source>
</evidence>
<dbReference type="InterPro" id="IPR045540">
    <property type="entry name" value="YegS/DAGK_C"/>
</dbReference>
<evidence type="ECO:0000256" key="12">
    <source>
        <dbReference type="ARBA" id="ARBA00023264"/>
    </source>
</evidence>
<reference evidence="16" key="1">
    <citation type="submission" date="2015-07" db="EMBL/GenBank/DDBJ databases">
        <title>Complete genome sequence and phylogenetic analysis of Limnochorda pilosa.</title>
        <authorList>
            <person name="Watanabe M."/>
            <person name="Kojima H."/>
            <person name="Fukui M."/>
        </authorList>
    </citation>
    <scope>NUCLEOTIDE SEQUENCE [LARGE SCALE GENOMIC DNA]</scope>
    <source>
        <strain evidence="16">HC45</strain>
    </source>
</reference>
<keyword evidence="5" id="KW-0479">Metal-binding</keyword>
<keyword evidence="11" id="KW-0594">Phospholipid biosynthesis</keyword>
<sequence>MEAFFVVNPVAGSGRARRAWNRLQDLVGAPLPSSLTRAPGQAVELALGAAHEGYPLVVAVGGDGTANEVVNGLMQLPPERRPAFGQVSCGTGNDFARNTGIPRRLETWLRLLREPHLRPLDLGRVNGRYFLNITGVGFDAEVAHLGGQLPTFIPGTFNYMVAILAQLATYRNQLMRIRVDGRSWEERCLLVAVGNLPHCAGGLNLCPTARADDGLLETVVVGDLTRSEVLRVLPRVFPGTHVRHPKVQVLAAREVEVDSDAPLHWQADGEVMAGLPARLDAHPAAIQLLAPAAAAAAGLPQAAQRQAEPSLPRHAGRAR</sequence>
<dbReference type="InterPro" id="IPR005218">
    <property type="entry name" value="Diacylglycerol/lipid_kinase"/>
</dbReference>
<dbReference type="PANTHER" id="PTHR12358:SF106">
    <property type="entry name" value="LIPID KINASE YEGS"/>
    <property type="match status" value="1"/>
</dbReference>
<dbReference type="Pfam" id="PF00781">
    <property type="entry name" value="DAGK_cat"/>
    <property type="match status" value="1"/>
</dbReference>
<dbReference type="SUPFAM" id="SSF111331">
    <property type="entry name" value="NAD kinase/diacylglycerol kinase-like"/>
    <property type="match status" value="1"/>
</dbReference>
<organism evidence="15 16">
    <name type="scientific">Limnochorda pilosa</name>
    <dbReference type="NCBI Taxonomy" id="1555112"/>
    <lineage>
        <taxon>Bacteria</taxon>
        <taxon>Bacillati</taxon>
        <taxon>Bacillota</taxon>
        <taxon>Limnochordia</taxon>
        <taxon>Limnochordales</taxon>
        <taxon>Limnochordaceae</taxon>
        <taxon>Limnochorda</taxon>
    </lineage>
</organism>
<feature type="region of interest" description="Disordered" evidence="13">
    <location>
        <begin position="300"/>
        <end position="319"/>
    </location>
</feature>
<keyword evidence="6" id="KW-0547">Nucleotide-binding</keyword>
<dbReference type="InterPro" id="IPR050187">
    <property type="entry name" value="Lipid_Phosphate_FormReg"/>
</dbReference>
<name>A0A0K2SPC0_LIMPI</name>
<evidence type="ECO:0000256" key="7">
    <source>
        <dbReference type="ARBA" id="ARBA00022777"/>
    </source>
</evidence>
<keyword evidence="12" id="KW-1208">Phospholipid metabolism</keyword>
<dbReference type="Gene3D" id="2.60.200.40">
    <property type="match status" value="1"/>
</dbReference>
<dbReference type="STRING" id="1555112.LIP_3018"/>